<proteinExistence type="predicted"/>
<keyword evidence="2" id="KW-1185">Reference proteome</keyword>
<protein>
    <submittedName>
        <fullName evidence="1">Uncharacterized protein</fullName>
    </submittedName>
</protein>
<dbReference type="RefSeq" id="WP_147288911.1">
    <property type="nucleotide sequence ID" value="NZ_QQAZ01000003.1"/>
</dbReference>
<dbReference type="SUPFAM" id="SSF53474">
    <property type="entry name" value="alpha/beta-Hydrolases"/>
    <property type="match status" value="1"/>
</dbReference>
<accession>A0A370H851</accession>
<dbReference type="OrthoDB" id="9798122at2"/>
<dbReference type="Gene3D" id="3.40.50.1820">
    <property type="entry name" value="alpha/beta hydrolase"/>
    <property type="match status" value="1"/>
</dbReference>
<evidence type="ECO:0000313" key="1">
    <source>
        <dbReference type="EMBL" id="RDI52838.1"/>
    </source>
</evidence>
<gene>
    <name evidence="1" type="ORF">DFR68_103225</name>
</gene>
<sequence>MPRSDSLRETVPLCTWAHCFVGLDQQNAPSRRGLPGVELKHLSRWIANGFAVAVADFEGLDGHGLSPFPDPDGIAADILAICPAAREFDERIGNGVIAGGFCQGAAAVLRLPGISHPYSEVDLRGIVSLAPPDYPSYFTMVTRDPDFPADALALVLLAGLRAADDGFDPGARLTDTGMALLDEIPPLSVPEMRRLLEPFTVRDLGLYDLTGEPRVAEFLEQCDALPENDGTPIFLASVDSDPLTPEASIRRCADQLSARGAEVATTRYAGDHMGILSSAASEAVEWAVRAAR</sequence>
<dbReference type="EMBL" id="QQAZ01000003">
    <property type="protein sequence ID" value="RDI52838.1"/>
    <property type="molecule type" value="Genomic_DNA"/>
</dbReference>
<comment type="caution">
    <text evidence="1">The sequence shown here is derived from an EMBL/GenBank/DDBJ whole genome shotgun (WGS) entry which is preliminary data.</text>
</comment>
<reference evidence="1 2" key="1">
    <citation type="submission" date="2018-07" db="EMBL/GenBank/DDBJ databases">
        <title>Genomic Encyclopedia of Type Strains, Phase IV (KMG-IV): sequencing the most valuable type-strain genomes for metagenomic binning, comparative biology and taxonomic classification.</title>
        <authorList>
            <person name="Goeker M."/>
        </authorList>
    </citation>
    <scope>NUCLEOTIDE SEQUENCE [LARGE SCALE GENOMIC DNA]</scope>
    <source>
        <strain evidence="1 2">DSM 44952</strain>
    </source>
</reference>
<evidence type="ECO:0000313" key="2">
    <source>
        <dbReference type="Proteomes" id="UP000255355"/>
    </source>
</evidence>
<organism evidence="1 2">
    <name type="scientific">Nocardia mexicana</name>
    <dbReference type="NCBI Taxonomy" id="279262"/>
    <lineage>
        <taxon>Bacteria</taxon>
        <taxon>Bacillati</taxon>
        <taxon>Actinomycetota</taxon>
        <taxon>Actinomycetes</taxon>
        <taxon>Mycobacteriales</taxon>
        <taxon>Nocardiaceae</taxon>
        <taxon>Nocardia</taxon>
    </lineage>
</organism>
<dbReference type="STRING" id="1210089.GCA_001613165_07172"/>
<dbReference type="Proteomes" id="UP000255355">
    <property type="component" value="Unassembled WGS sequence"/>
</dbReference>
<name>A0A370H851_9NOCA</name>
<dbReference type="AlphaFoldDB" id="A0A370H851"/>
<dbReference type="InterPro" id="IPR029058">
    <property type="entry name" value="AB_hydrolase_fold"/>
</dbReference>